<dbReference type="Proteomes" id="UP001061991">
    <property type="component" value="Plasmid p_unnamed1"/>
</dbReference>
<organism evidence="1 2">
    <name type="scientific">Phyllobacterium zundukense</name>
    <dbReference type="NCBI Taxonomy" id="1867719"/>
    <lineage>
        <taxon>Bacteria</taxon>
        <taxon>Pseudomonadati</taxon>
        <taxon>Pseudomonadota</taxon>
        <taxon>Alphaproteobacteria</taxon>
        <taxon>Hyphomicrobiales</taxon>
        <taxon>Phyllobacteriaceae</taxon>
        <taxon>Phyllobacterium</taxon>
    </lineage>
</organism>
<accession>A0ACD4D0I3</accession>
<reference evidence="1" key="1">
    <citation type="submission" date="2022-09" db="EMBL/GenBank/DDBJ databases">
        <title>Interaction between co-microsymbionts with complementary sets of symbiotic genes in legume-rhizobium systems.</title>
        <authorList>
            <person name="Safronova V."/>
            <person name="Sazanova A."/>
            <person name="Afonin A."/>
            <person name="Chirak E."/>
        </authorList>
    </citation>
    <scope>NUCLEOTIDE SEQUENCE</scope>
    <source>
        <strain evidence="1">A18/3m</strain>
    </source>
</reference>
<keyword evidence="2" id="KW-1185">Reference proteome</keyword>
<evidence type="ECO:0000313" key="1">
    <source>
        <dbReference type="EMBL" id="UXN59230.1"/>
    </source>
</evidence>
<evidence type="ECO:0000313" key="2">
    <source>
        <dbReference type="Proteomes" id="UP001061991"/>
    </source>
</evidence>
<protein>
    <submittedName>
        <fullName evidence="1">Ubiquinol oxidase subunit II</fullName>
    </submittedName>
</protein>
<gene>
    <name evidence="1" type="primary">cyoA</name>
    <name evidence="1" type="ORF">N8E88_11500</name>
</gene>
<keyword evidence="1" id="KW-0614">Plasmid</keyword>
<dbReference type="EMBL" id="CP104972">
    <property type="protein sequence ID" value="UXN59230.1"/>
    <property type="molecule type" value="Genomic_DNA"/>
</dbReference>
<proteinExistence type="predicted"/>
<sequence>MNPSGDVAVQQRDLVIISTVLMLLIIVPVMILTVFFAWRYRQSNTDAPYDPDWDHSTQLELLIWAAPLLIVICLGAVTWMATHLLDPYRALGPSPGEAVSEATKPLEVEVVALDWKWLFIYPEYGVATVNEMAAPVDRPIEFRLTSSSVMNSFYVPALAGQIYTMPGMQTKLSAVINHPGVYQGFSANYSGAGFSGMRFAFRGLPTADFDKWVADVKAQGSALDRNIYLQLEQPSENDPVRRYATVDPELFGAVLNRCVEPNKMCISEMSTIDAKGGLGLAGIYNVRPLENNNYTRRGSVFGPEISFVAGICSTSEAVKASVDAPLMTPRDTLPITGAGLPRPFSAPFFGFQRRLSNS</sequence>
<name>A0ACD4D0I3_9HYPH</name>
<geneLocation type="plasmid" evidence="1 2">
    <name>p_unnamed1</name>
</geneLocation>